<organism evidence="1 2">
    <name type="scientific">Vibrio navarrensis</name>
    <dbReference type="NCBI Taxonomy" id="29495"/>
    <lineage>
        <taxon>Bacteria</taxon>
        <taxon>Pseudomonadati</taxon>
        <taxon>Pseudomonadota</taxon>
        <taxon>Gammaproteobacteria</taxon>
        <taxon>Vibrionales</taxon>
        <taxon>Vibrionaceae</taxon>
        <taxon>Vibrio</taxon>
    </lineage>
</organism>
<dbReference type="AlphaFoldDB" id="A0A099LV47"/>
<name>A0A099LV47_9VIBR</name>
<sequence>MSVTQIATNRLYKEVEELCTKRNTNVPVELGKCLYVPLETGVELHKASYLLDSRHSEYTSPVAQILFDEGQQHWLFFIARFDGENYYWEPYATLTQSAHLEDILHEIEHDPAGCFW</sequence>
<dbReference type="InterPro" id="IPR021388">
    <property type="entry name" value="DUF3024"/>
</dbReference>
<evidence type="ECO:0000313" key="2">
    <source>
        <dbReference type="Proteomes" id="UP000029994"/>
    </source>
</evidence>
<dbReference type="RefSeq" id="WP_039427864.1">
    <property type="nucleotide sequence ID" value="NZ_CP061844.1"/>
</dbReference>
<dbReference type="GeneID" id="43684014"/>
<dbReference type="Proteomes" id="UP000029994">
    <property type="component" value="Unassembled WGS sequence"/>
</dbReference>
<keyword evidence="2" id="KW-1185">Reference proteome</keyword>
<evidence type="ECO:0000313" key="1">
    <source>
        <dbReference type="EMBL" id="KGK12123.1"/>
    </source>
</evidence>
<evidence type="ECO:0008006" key="3">
    <source>
        <dbReference type="Google" id="ProtNLM"/>
    </source>
</evidence>
<accession>A0A099LV47</accession>
<dbReference type="EMBL" id="JMCG01000001">
    <property type="protein sequence ID" value="KGK12123.1"/>
    <property type="molecule type" value="Genomic_DNA"/>
</dbReference>
<protein>
    <recommendedName>
        <fullName evidence="3">DUF3024 domain-containing protein</fullName>
    </recommendedName>
</protein>
<comment type="caution">
    <text evidence="1">The sequence shown here is derived from an EMBL/GenBank/DDBJ whole genome shotgun (WGS) entry which is preliminary data.</text>
</comment>
<proteinExistence type="predicted"/>
<dbReference type="Pfam" id="PF11225">
    <property type="entry name" value="DUF3024"/>
    <property type="match status" value="1"/>
</dbReference>
<gene>
    <name evidence="1" type="ORF">EA26_12685</name>
</gene>
<reference evidence="1 2" key="1">
    <citation type="submission" date="2014-04" db="EMBL/GenBank/DDBJ databases">
        <title>Genome sequencing of Vibrio navarrensis strains.</title>
        <authorList>
            <person name="Gladney L.M."/>
            <person name="Katz L.S."/>
            <person name="Marino-Ramirez L."/>
            <person name="Jordan I.K."/>
        </authorList>
    </citation>
    <scope>NUCLEOTIDE SEQUENCE [LARGE SCALE GENOMIC DNA]</scope>
    <source>
        <strain evidence="1 2">ATCC 51183</strain>
    </source>
</reference>
<dbReference type="eggNOG" id="ENOG5031N87">
    <property type="taxonomic scope" value="Bacteria"/>
</dbReference>